<dbReference type="SUPFAM" id="SSF141000">
    <property type="entry name" value="Glu-tRNAGln amidotransferase C subunit"/>
    <property type="match status" value="1"/>
</dbReference>
<dbReference type="PANTHER" id="PTHR15004:SF0">
    <property type="entry name" value="GLUTAMYL-TRNA(GLN) AMIDOTRANSFERASE SUBUNIT C, MITOCHONDRIAL"/>
    <property type="match status" value="1"/>
</dbReference>
<dbReference type="PANTHER" id="PTHR15004">
    <property type="entry name" value="GLUTAMYL-TRNA(GLN) AMIDOTRANSFERASE SUBUNIT C, MITOCHONDRIAL"/>
    <property type="match status" value="1"/>
</dbReference>
<dbReference type="GO" id="GO:0050567">
    <property type="term" value="F:glutaminyl-tRNA synthase (glutamine-hydrolyzing) activity"/>
    <property type="evidence" value="ECO:0007669"/>
    <property type="project" value="UniProtKB-UniRule"/>
</dbReference>
<keyword evidence="1" id="KW-0436">Ligase</keyword>
<comment type="catalytic activity">
    <reaction evidence="1">
        <text>L-glutamyl-tRNA(Gln) + L-glutamine + ATP + H2O = L-glutaminyl-tRNA(Gln) + L-glutamate + ADP + phosphate + H(+)</text>
        <dbReference type="Rhea" id="RHEA:17521"/>
        <dbReference type="Rhea" id="RHEA-COMP:9681"/>
        <dbReference type="Rhea" id="RHEA-COMP:9684"/>
        <dbReference type="ChEBI" id="CHEBI:15377"/>
        <dbReference type="ChEBI" id="CHEBI:15378"/>
        <dbReference type="ChEBI" id="CHEBI:29985"/>
        <dbReference type="ChEBI" id="CHEBI:30616"/>
        <dbReference type="ChEBI" id="CHEBI:43474"/>
        <dbReference type="ChEBI" id="CHEBI:58359"/>
        <dbReference type="ChEBI" id="CHEBI:78520"/>
        <dbReference type="ChEBI" id="CHEBI:78521"/>
        <dbReference type="ChEBI" id="CHEBI:456216"/>
    </reaction>
</comment>
<dbReference type="AlphaFoldDB" id="A0A0S7WUA5"/>
<dbReference type="Pfam" id="PF02686">
    <property type="entry name" value="GatC"/>
    <property type="match status" value="1"/>
</dbReference>
<comment type="caution">
    <text evidence="2">The sequence shown here is derived from an EMBL/GenBank/DDBJ whole genome shotgun (WGS) entry which is preliminary data.</text>
</comment>
<proteinExistence type="inferred from homology"/>
<evidence type="ECO:0000313" key="3">
    <source>
        <dbReference type="Proteomes" id="UP000052008"/>
    </source>
</evidence>
<evidence type="ECO:0000256" key="1">
    <source>
        <dbReference type="HAMAP-Rule" id="MF_00122"/>
    </source>
</evidence>
<dbReference type="NCBIfam" id="TIGR00135">
    <property type="entry name" value="gatC"/>
    <property type="match status" value="1"/>
</dbReference>
<organism evidence="2 3">
    <name type="scientific">candidate division TA06 bacterium DG_24</name>
    <dbReference type="NCBI Taxonomy" id="1703770"/>
    <lineage>
        <taxon>Bacteria</taxon>
        <taxon>Bacteria division TA06</taxon>
    </lineage>
</organism>
<keyword evidence="1" id="KW-0067">ATP-binding</keyword>
<comment type="catalytic activity">
    <reaction evidence="1">
        <text>L-aspartyl-tRNA(Asn) + L-glutamine + ATP + H2O = L-asparaginyl-tRNA(Asn) + L-glutamate + ADP + phosphate + 2 H(+)</text>
        <dbReference type="Rhea" id="RHEA:14513"/>
        <dbReference type="Rhea" id="RHEA-COMP:9674"/>
        <dbReference type="Rhea" id="RHEA-COMP:9677"/>
        <dbReference type="ChEBI" id="CHEBI:15377"/>
        <dbReference type="ChEBI" id="CHEBI:15378"/>
        <dbReference type="ChEBI" id="CHEBI:29985"/>
        <dbReference type="ChEBI" id="CHEBI:30616"/>
        <dbReference type="ChEBI" id="CHEBI:43474"/>
        <dbReference type="ChEBI" id="CHEBI:58359"/>
        <dbReference type="ChEBI" id="CHEBI:78515"/>
        <dbReference type="ChEBI" id="CHEBI:78516"/>
        <dbReference type="ChEBI" id="CHEBI:456216"/>
    </reaction>
</comment>
<dbReference type="InterPro" id="IPR003837">
    <property type="entry name" value="GatC"/>
</dbReference>
<dbReference type="EC" id="6.3.5.-" evidence="1"/>
<dbReference type="GO" id="GO:0006450">
    <property type="term" value="P:regulation of translational fidelity"/>
    <property type="evidence" value="ECO:0007669"/>
    <property type="project" value="InterPro"/>
</dbReference>
<reference evidence="2 3" key="1">
    <citation type="journal article" date="2015" name="Microbiome">
        <title>Genomic resolution of linkages in carbon, nitrogen, and sulfur cycling among widespread estuary sediment bacteria.</title>
        <authorList>
            <person name="Baker B.J."/>
            <person name="Lazar C.S."/>
            <person name="Teske A.P."/>
            <person name="Dick G.J."/>
        </authorList>
    </citation>
    <scope>NUCLEOTIDE SEQUENCE [LARGE SCALE GENOMIC DNA]</scope>
    <source>
        <strain evidence="2">DG_24</strain>
    </source>
</reference>
<keyword evidence="1" id="KW-0648">Protein biosynthesis</keyword>
<dbReference type="GO" id="GO:0070681">
    <property type="term" value="P:glutaminyl-tRNAGln biosynthesis via transamidation"/>
    <property type="evidence" value="ECO:0007669"/>
    <property type="project" value="TreeGrafter"/>
</dbReference>
<protein>
    <recommendedName>
        <fullName evidence="1">Aspartyl/glutamyl-tRNA(Asn/Gln) amidotransferase subunit C</fullName>
        <shortName evidence="1">Asp/Glu-ADT subunit C</shortName>
        <ecNumber evidence="1">6.3.5.-</ecNumber>
    </recommendedName>
</protein>
<evidence type="ECO:0000313" key="2">
    <source>
        <dbReference type="EMBL" id="KPJ53729.1"/>
    </source>
</evidence>
<keyword evidence="1" id="KW-0547">Nucleotide-binding</keyword>
<dbReference type="EMBL" id="LIZS01000014">
    <property type="protein sequence ID" value="KPJ53729.1"/>
    <property type="molecule type" value="Genomic_DNA"/>
</dbReference>
<comment type="subunit">
    <text evidence="1">Heterotrimer of A, B and C subunits.</text>
</comment>
<dbReference type="Gene3D" id="1.10.20.60">
    <property type="entry name" value="Glu-tRNAGln amidotransferase C subunit, N-terminal domain"/>
    <property type="match status" value="1"/>
</dbReference>
<dbReference type="GO" id="GO:0005524">
    <property type="term" value="F:ATP binding"/>
    <property type="evidence" value="ECO:0007669"/>
    <property type="project" value="UniProtKB-KW"/>
</dbReference>
<dbReference type="GO" id="GO:0050566">
    <property type="term" value="F:asparaginyl-tRNA synthase (glutamine-hydrolyzing) activity"/>
    <property type="evidence" value="ECO:0007669"/>
    <property type="project" value="RHEA"/>
</dbReference>
<sequence length="100" mass="11221">MTADEVRHIAHLARLELTDREIEWFRVRLGAILEYVAKLNEIDIENVEPTSHVILMENVLRDDVVRPSLSRDEAIGSAPSSRNGFVAAPRIIETDDSGVV</sequence>
<accession>A0A0S7WUA5</accession>
<dbReference type="STRING" id="1703770.AMJ39_03575"/>
<comment type="similarity">
    <text evidence="1">Belongs to the GatC family.</text>
</comment>
<dbReference type="Proteomes" id="UP000052008">
    <property type="component" value="Unassembled WGS sequence"/>
</dbReference>
<comment type="function">
    <text evidence="1">Allows the formation of correctly charged Asn-tRNA(Asn) or Gln-tRNA(Gln) through the transamidation of misacylated Asp-tRNA(Asn) or Glu-tRNA(Gln) in organisms which lack either or both of asparaginyl-tRNA or glutaminyl-tRNA synthetases. The reaction takes place in the presence of glutamine and ATP through an activated phospho-Asp-tRNA(Asn) or phospho-Glu-tRNA(Gln).</text>
</comment>
<gene>
    <name evidence="1" type="primary">gatC</name>
    <name evidence="2" type="ORF">AMJ39_03575</name>
</gene>
<dbReference type="GO" id="GO:0006412">
    <property type="term" value="P:translation"/>
    <property type="evidence" value="ECO:0007669"/>
    <property type="project" value="UniProtKB-UniRule"/>
</dbReference>
<dbReference type="HAMAP" id="MF_00122">
    <property type="entry name" value="GatC"/>
    <property type="match status" value="1"/>
</dbReference>
<dbReference type="InterPro" id="IPR036113">
    <property type="entry name" value="Asp/Glu-ADT_sf_sub_c"/>
</dbReference>
<name>A0A0S7WUA5_UNCT6</name>